<dbReference type="PANTHER" id="PTHR33279:SF6">
    <property type="entry name" value="SULFUR CARRIER PROTEIN YEDF-RELATED"/>
    <property type="match status" value="1"/>
</dbReference>
<dbReference type="AlphaFoldDB" id="X0S0N3"/>
<dbReference type="PANTHER" id="PTHR33279">
    <property type="entry name" value="SULFUR CARRIER PROTEIN YEDF-RELATED"/>
    <property type="match status" value="1"/>
</dbReference>
<dbReference type="Gene3D" id="3.30.110.40">
    <property type="entry name" value="TusA-like domain"/>
    <property type="match status" value="1"/>
</dbReference>
<dbReference type="InterPro" id="IPR001455">
    <property type="entry name" value="TusA-like"/>
</dbReference>
<dbReference type="EMBL" id="BARS01006852">
    <property type="protein sequence ID" value="GAF74603.1"/>
    <property type="molecule type" value="Genomic_DNA"/>
</dbReference>
<accession>X0S0N3</accession>
<proteinExistence type="inferred from homology"/>
<evidence type="ECO:0000256" key="1">
    <source>
        <dbReference type="ARBA" id="ARBA00008984"/>
    </source>
</evidence>
<comment type="similarity">
    <text evidence="1">Belongs to the sulfur carrier protein TusA family.</text>
</comment>
<sequence length="74" mass="8191">MATHTLDVLGLKCPQPVLKLAVMAKEIPAGDVVEVLADCPSFPRDTEAWCAKTKKTLLFCMDEGGRKWKAQIQF</sequence>
<dbReference type="InterPro" id="IPR036868">
    <property type="entry name" value="TusA-like_sf"/>
</dbReference>
<organism evidence="3">
    <name type="scientific">marine sediment metagenome</name>
    <dbReference type="NCBI Taxonomy" id="412755"/>
    <lineage>
        <taxon>unclassified sequences</taxon>
        <taxon>metagenomes</taxon>
        <taxon>ecological metagenomes</taxon>
    </lineage>
</organism>
<dbReference type="PROSITE" id="PS01148">
    <property type="entry name" value="UPF0033"/>
    <property type="match status" value="1"/>
</dbReference>
<comment type="caution">
    <text evidence="3">The sequence shown here is derived from an EMBL/GenBank/DDBJ whole genome shotgun (WGS) entry which is preliminary data.</text>
</comment>
<dbReference type="CDD" id="cd00291">
    <property type="entry name" value="SirA_YedF_YeeD"/>
    <property type="match status" value="1"/>
</dbReference>
<name>X0S0N3_9ZZZZ</name>
<gene>
    <name evidence="3" type="ORF">S01H1_13275</name>
</gene>
<dbReference type="SUPFAM" id="SSF64307">
    <property type="entry name" value="SirA-like"/>
    <property type="match status" value="1"/>
</dbReference>
<feature type="domain" description="UPF0033" evidence="2">
    <location>
        <begin position="6"/>
        <end position="30"/>
    </location>
</feature>
<evidence type="ECO:0000313" key="3">
    <source>
        <dbReference type="EMBL" id="GAF74603.1"/>
    </source>
</evidence>
<evidence type="ECO:0000259" key="2">
    <source>
        <dbReference type="PROSITE" id="PS01148"/>
    </source>
</evidence>
<reference evidence="3" key="1">
    <citation type="journal article" date="2014" name="Front. Microbiol.">
        <title>High frequency of phylogenetically diverse reductive dehalogenase-homologous genes in deep subseafloor sedimentary metagenomes.</title>
        <authorList>
            <person name="Kawai M."/>
            <person name="Futagami T."/>
            <person name="Toyoda A."/>
            <person name="Takaki Y."/>
            <person name="Nishi S."/>
            <person name="Hori S."/>
            <person name="Arai W."/>
            <person name="Tsubouchi T."/>
            <person name="Morono Y."/>
            <person name="Uchiyama I."/>
            <person name="Ito T."/>
            <person name="Fujiyama A."/>
            <person name="Inagaki F."/>
            <person name="Takami H."/>
        </authorList>
    </citation>
    <scope>NUCLEOTIDE SEQUENCE</scope>
    <source>
        <strain evidence="3">Expedition CK06-06</strain>
    </source>
</reference>
<protein>
    <recommendedName>
        <fullName evidence="2">UPF0033 domain-containing protein</fullName>
    </recommendedName>
</protein>
<dbReference type="Pfam" id="PF01206">
    <property type="entry name" value="TusA"/>
    <property type="match status" value="1"/>
</dbReference>